<dbReference type="Proteomes" id="UP000249619">
    <property type="component" value="Unassembled WGS sequence"/>
</dbReference>
<evidence type="ECO:0000313" key="3">
    <source>
        <dbReference type="Proteomes" id="UP000249619"/>
    </source>
</evidence>
<accession>A0A364NFW9</accession>
<evidence type="ECO:0000313" key="2">
    <source>
        <dbReference type="EMBL" id="RAR16003.1"/>
    </source>
</evidence>
<dbReference type="EMBL" id="QGDH01000006">
    <property type="protein sequence ID" value="RAR16003.1"/>
    <property type="molecule type" value="Genomic_DNA"/>
</dbReference>
<keyword evidence="1" id="KW-0812">Transmembrane</keyword>
<dbReference type="AlphaFoldDB" id="A0A364NFW9"/>
<organism evidence="2 3">
    <name type="scientific">Stemphylium lycopersici</name>
    <name type="common">Tomato gray leaf spot disease fungus</name>
    <name type="synonym">Thyrospora lycopersici</name>
    <dbReference type="NCBI Taxonomy" id="183478"/>
    <lineage>
        <taxon>Eukaryota</taxon>
        <taxon>Fungi</taxon>
        <taxon>Dikarya</taxon>
        <taxon>Ascomycota</taxon>
        <taxon>Pezizomycotina</taxon>
        <taxon>Dothideomycetes</taxon>
        <taxon>Pleosporomycetidae</taxon>
        <taxon>Pleosporales</taxon>
        <taxon>Pleosporineae</taxon>
        <taxon>Pleosporaceae</taxon>
        <taxon>Stemphylium</taxon>
    </lineage>
</organism>
<keyword evidence="1" id="KW-0472">Membrane</keyword>
<sequence>MSTNKSALCTPRPMTAQFDGSSFVVGGGVAIFHIATARVVSGYRNRRLPLPTRHRQPQAHPRIHAAPQTAEPVYMQLMPLRDSQYVIYWYIAETLPPELEADLETPPGAPYMVPPAYPPYLSLRDRIAQEPKGYEPRHHENTGVDEMEVLFQIPRRFEAREGYDQAIAVVVTLQLA</sequence>
<keyword evidence="1" id="KW-1133">Transmembrane helix</keyword>
<gene>
    <name evidence="2" type="ORF">DDE83_000578</name>
</gene>
<protein>
    <submittedName>
        <fullName evidence="2">Uncharacterized protein</fullName>
    </submittedName>
</protein>
<evidence type="ECO:0000256" key="1">
    <source>
        <dbReference type="SAM" id="Phobius"/>
    </source>
</evidence>
<comment type="caution">
    <text evidence="2">The sequence shown here is derived from an EMBL/GenBank/DDBJ whole genome shotgun (WGS) entry which is preliminary data.</text>
</comment>
<feature type="transmembrane region" description="Helical" evidence="1">
    <location>
        <begin position="20"/>
        <end position="40"/>
    </location>
</feature>
<proteinExistence type="predicted"/>
<name>A0A364NFW9_STELY</name>
<reference evidence="3" key="1">
    <citation type="submission" date="2018-05" db="EMBL/GenBank/DDBJ databases">
        <title>Draft genome sequence of Stemphylium lycopersici strain CIDEFI 213.</title>
        <authorList>
            <person name="Medina R."/>
            <person name="Franco M.E.E."/>
            <person name="Lucentini C.G."/>
            <person name="Saparrat M.C.N."/>
            <person name="Balatti P.A."/>
        </authorList>
    </citation>
    <scope>NUCLEOTIDE SEQUENCE [LARGE SCALE GENOMIC DNA]</scope>
    <source>
        <strain evidence="3">CIDEFI 213</strain>
    </source>
</reference>
<keyword evidence="3" id="KW-1185">Reference proteome</keyword>